<dbReference type="EMBL" id="JAMQKC010000035">
    <property type="protein sequence ID" value="MDC3418610.1"/>
    <property type="molecule type" value="Genomic_DNA"/>
</dbReference>
<organism evidence="1 2">
    <name type="scientific">Aquibacillus salsiterrae</name>
    <dbReference type="NCBI Taxonomy" id="2950439"/>
    <lineage>
        <taxon>Bacteria</taxon>
        <taxon>Bacillati</taxon>
        <taxon>Bacillota</taxon>
        <taxon>Bacilli</taxon>
        <taxon>Bacillales</taxon>
        <taxon>Bacillaceae</taxon>
        <taxon>Aquibacillus</taxon>
    </lineage>
</organism>
<dbReference type="Proteomes" id="UP001145069">
    <property type="component" value="Unassembled WGS sequence"/>
</dbReference>
<reference evidence="1" key="1">
    <citation type="submission" date="2022-06" db="EMBL/GenBank/DDBJ databases">
        <title>Aquibacillus sp. a new bacterium isolated from soil saline samples.</title>
        <authorList>
            <person name="Galisteo C."/>
            <person name="De La Haba R."/>
            <person name="Sanchez-Porro C."/>
            <person name="Ventosa A."/>
        </authorList>
    </citation>
    <scope>NUCLEOTIDE SEQUENCE</scope>
    <source>
        <strain evidence="1">3ASR75-54</strain>
    </source>
</reference>
<protein>
    <submittedName>
        <fullName evidence="1">Uncharacterized protein</fullName>
    </submittedName>
</protein>
<comment type="caution">
    <text evidence="1">The sequence shown here is derived from an EMBL/GenBank/DDBJ whole genome shotgun (WGS) entry which is preliminary data.</text>
</comment>
<gene>
    <name evidence="1" type="ORF">NC799_17270</name>
</gene>
<name>A0A9X3WF10_9BACI</name>
<accession>A0A9X3WF10</accession>
<dbReference type="AlphaFoldDB" id="A0A9X3WF10"/>
<sequence>MDKERLKDLRHTKCTTCNGDGTIRIYESENAYDREDDKLPSGYLSSRRSLNRGFYQNVKCSLCEGDGYLLEPIYE</sequence>
<dbReference type="RefSeq" id="WP_272447679.1">
    <property type="nucleotide sequence ID" value="NZ_JAMQKC010000035.1"/>
</dbReference>
<proteinExistence type="predicted"/>
<keyword evidence="2" id="KW-1185">Reference proteome</keyword>
<evidence type="ECO:0000313" key="1">
    <source>
        <dbReference type="EMBL" id="MDC3418610.1"/>
    </source>
</evidence>
<evidence type="ECO:0000313" key="2">
    <source>
        <dbReference type="Proteomes" id="UP001145069"/>
    </source>
</evidence>